<protein>
    <recommendedName>
        <fullName evidence="13">POU domain protein</fullName>
    </recommendedName>
</protein>
<dbReference type="InterPro" id="IPR017970">
    <property type="entry name" value="Homeobox_CS"/>
</dbReference>
<evidence type="ECO:0000256" key="2">
    <source>
        <dbReference type="ARBA" id="ARBA00008879"/>
    </source>
</evidence>
<dbReference type="SMART" id="SM00352">
    <property type="entry name" value="POU"/>
    <property type="match status" value="1"/>
</dbReference>
<reference evidence="17" key="2">
    <citation type="submission" date="2025-09" db="UniProtKB">
        <authorList>
            <consortium name="Ensembl"/>
        </authorList>
    </citation>
    <scope>IDENTIFICATION</scope>
</reference>
<accession>A0A8C7FNM1</accession>
<dbReference type="AlphaFoldDB" id="A0A8C7FNM1"/>
<evidence type="ECO:0000256" key="6">
    <source>
        <dbReference type="ARBA" id="ARBA00023125"/>
    </source>
</evidence>
<dbReference type="SUPFAM" id="SSF47413">
    <property type="entry name" value="lambda repressor-like DNA-binding domains"/>
    <property type="match status" value="1"/>
</dbReference>
<dbReference type="Pfam" id="PF00157">
    <property type="entry name" value="Pou"/>
    <property type="match status" value="1"/>
</dbReference>
<evidence type="ECO:0000256" key="1">
    <source>
        <dbReference type="ARBA" id="ARBA00004123"/>
    </source>
</evidence>
<dbReference type="InterPro" id="IPR001356">
    <property type="entry name" value="HD"/>
</dbReference>
<keyword evidence="4" id="KW-0217">Developmental protein</keyword>
<evidence type="ECO:0000259" key="16">
    <source>
        <dbReference type="PROSITE" id="PS51179"/>
    </source>
</evidence>
<dbReference type="SUPFAM" id="SSF46689">
    <property type="entry name" value="Homeodomain-like"/>
    <property type="match status" value="1"/>
</dbReference>
<comment type="similarity">
    <text evidence="2">Belongs to the POU transcription factor family. Class-2 subfamily.</text>
</comment>
<keyword evidence="18" id="KW-1185">Reference proteome</keyword>
<evidence type="ECO:0000259" key="15">
    <source>
        <dbReference type="PROSITE" id="PS50071"/>
    </source>
</evidence>
<dbReference type="FunFam" id="1.10.10.60:FF:000005">
    <property type="entry name" value="POU domain protein"/>
    <property type="match status" value="1"/>
</dbReference>
<dbReference type="PANTHER" id="PTHR11636">
    <property type="entry name" value="POU DOMAIN"/>
    <property type="match status" value="1"/>
</dbReference>
<dbReference type="GO" id="GO:0005634">
    <property type="term" value="C:nucleus"/>
    <property type="evidence" value="ECO:0007669"/>
    <property type="project" value="UniProtKB-SubCell"/>
</dbReference>
<organism evidence="17 18">
    <name type="scientific">Oncorhynchus kisutch</name>
    <name type="common">Coho salmon</name>
    <name type="synonym">Salmo kisutch</name>
    <dbReference type="NCBI Taxonomy" id="8019"/>
    <lineage>
        <taxon>Eukaryota</taxon>
        <taxon>Metazoa</taxon>
        <taxon>Chordata</taxon>
        <taxon>Craniata</taxon>
        <taxon>Vertebrata</taxon>
        <taxon>Euteleostomi</taxon>
        <taxon>Actinopterygii</taxon>
        <taxon>Neopterygii</taxon>
        <taxon>Teleostei</taxon>
        <taxon>Protacanthopterygii</taxon>
        <taxon>Salmoniformes</taxon>
        <taxon>Salmonidae</taxon>
        <taxon>Salmoninae</taxon>
        <taxon>Oncorhynchus</taxon>
    </lineage>
</organism>
<dbReference type="Proteomes" id="UP000694557">
    <property type="component" value="Unassembled WGS sequence"/>
</dbReference>
<evidence type="ECO:0000256" key="12">
    <source>
        <dbReference type="RuleBase" id="RU000682"/>
    </source>
</evidence>
<dbReference type="PROSITE" id="PS00027">
    <property type="entry name" value="HOMEOBOX_1"/>
    <property type="match status" value="1"/>
</dbReference>
<dbReference type="PROSITE" id="PS00465">
    <property type="entry name" value="POU_2"/>
    <property type="match status" value="1"/>
</dbReference>
<keyword evidence="8" id="KW-0010">Activator</keyword>
<evidence type="ECO:0000256" key="8">
    <source>
        <dbReference type="ARBA" id="ARBA00023159"/>
    </source>
</evidence>
<feature type="domain" description="Homeobox" evidence="15">
    <location>
        <begin position="401"/>
        <end position="462"/>
    </location>
</feature>
<proteinExistence type="inferred from homology"/>
<dbReference type="InterPro" id="IPR045703">
    <property type="entry name" value="POU2F1_C"/>
</dbReference>
<keyword evidence="10 11" id="KW-0539">Nucleus</keyword>
<dbReference type="GO" id="GO:0000981">
    <property type="term" value="F:DNA-binding transcription factor activity, RNA polymerase II-specific"/>
    <property type="evidence" value="ECO:0007669"/>
    <property type="project" value="InterPro"/>
</dbReference>
<dbReference type="PROSITE" id="PS00035">
    <property type="entry name" value="POU_1"/>
    <property type="match status" value="1"/>
</dbReference>
<keyword evidence="6 11" id="KW-0238">DNA-binding</keyword>
<dbReference type="InterPro" id="IPR050255">
    <property type="entry name" value="POU_domain_TF"/>
</dbReference>
<dbReference type="PROSITE" id="PS51179">
    <property type="entry name" value="POU_3"/>
    <property type="match status" value="1"/>
</dbReference>
<feature type="DNA-binding region" description="Homeobox" evidence="11">
    <location>
        <begin position="403"/>
        <end position="463"/>
    </location>
</feature>
<evidence type="ECO:0000256" key="5">
    <source>
        <dbReference type="ARBA" id="ARBA00023015"/>
    </source>
</evidence>
<evidence type="ECO:0000256" key="9">
    <source>
        <dbReference type="ARBA" id="ARBA00023163"/>
    </source>
</evidence>
<dbReference type="SMART" id="SM00389">
    <property type="entry name" value="HOX"/>
    <property type="match status" value="1"/>
</dbReference>
<keyword evidence="5" id="KW-0805">Transcription regulation</keyword>
<sequence>MLENTGSTEVDSRMSNPSETSKCAMESQSGDGNTGVQTNGLDFQRQTVQATNAITNAHAQALLQQSKSEDSGAIPTSVQQGVLPQAQLMLAGGQIAGLTLSPAQQQMFLQQAQAQLLAAAMQQQSASQQSSTTGASISASAATPITQLPLSQPVQITSIPSVSTHLPGQLSQLGYPYEMATFSSYLPQLQQLQQQNLTMPQFVLVQPGHHIATQLQPGQFIISQTPQGQQSMYTTQSFLQAHNLLTQLPQSQANLLQTQPSINLASQPATPSHTIAATPIQPLSHSQTPPKRLDTPSLEEPSDLEELEQFAKTFKQRRIKLGFTQGDVGLAMGKLYGNDFSQTTISRFEALNLSFKNMCKLKPLLEKWLNDAVCAENLSSDLALSSPCGLGSPGLGMEGLNRRRKKRTSIETNIRVALEKSFLEQNQKPTSEEITIIADQLNMEKEVIRVWFCNRRQKEKRINPPSSGHSITGTGSTPIKTIFTPNSPLVASTASLVTSNTPTTLTLNPVMPLTSTSVSGLTLTGTTIGATTNTASVISTAPMVTAVTSSTSLSPSPTALQATAAETDGTQEHTVVMQAPSSLATNLGTGQVMVAGPGLSAALQGAAQLPTSSSYASMAGLNPGLMASSQFTPGGAMLSLAPGGLGGAINPAMLSNSTLATIQGLWSALASGGTLPITSLDGSGNLLFANTSAGSTPNLVQPLFLNPQNLSLLTSNPVSLVSAGAAGGGALQVTANHQVTTATVPVPVSTITTASKAQ</sequence>
<evidence type="ECO:0000256" key="13">
    <source>
        <dbReference type="RuleBase" id="RU361194"/>
    </source>
</evidence>
<keyword evidence="7 11" id="KW-0371">Homeobox</keyword>
<evidence type="ECO:0000256" key="3">
    <source>
        <dbReference type="ARBA" id="ARBA00010250"/>
    </source>
</evidence>
<dbReference type="InterPro" id="IPR013847">
    <property type="entry name" value="POU"/>
</dbReference>
<dbReference type="PROSITE" id="PS50071">
    <property type="entry name" value="HOMEOBOX_2"/>
    <property type="match status" value="1"/>
</dbReference>
<dbReference type="Ensembl" id="ENSOKIT00005032729.1">
    <property type="protein sequence ID" value="ENSOKIP00005030978.1"/>
    <property type="gene ID" value="ENSOKIG00005013226.1"/>
</dbReference>
<dbReference type="Gene3D" id="1.10.260.40">
    <property type="entry name" value="lambda repressor-like DNA-binding domains"/>
    <property type="match status" value="1"/>
</dbReference>
<feature type="compositionally biased region" description="Polar residues" evidence="14">
    <location>
        <begin position="279"/>
        <end position="289"/>
    </location>
</feature>
<dbReference type="PANTHER" id="PTHR11636:SF47">
    <property type="entry name" value="POU DOMAIN, CLASS 2, TRANSCRIPTION FACTOR 1"/>
    <property type="match status" value="1"/>
</dbReference>
<feature type="domain" description="POU-specific" evidence="16">
    <location>
        <begin position="299"/>
        <end position="373"/>
    </location>
</feature>
<reference evidence="17" key="1">
    <citation type="submission" date="2025-08" db="UniProtKB">
        <authorList>
            <consortium name="Ensembl"/>
        </authorList>
    </citation>
    <scope>IDENTIFICATION</scope>
</reference>
<name>A0A8C7FNM1_ONCKI</name>
<evidence type="ECO:0000256" key="10">
    <source>
        <dbReference type="ARBA" id="ARBA00023242"/>
    </source>
</evidence>
<dbReference type="GO" id="GO:0000978">
    <property type="term" value="F:RNA polymerase II cis-regulatory region sequence-specific DNA binding"/>
    <property type="evidence" value="ECO:0007669"/>
    <property type="project" value="TreeGrafter"/>
</dbReference>
<dbReference type="Pfam" id="PF00046">
    <property type="entry name" value="Homeodomain"/>
    <property type="match status" value="1"/>
</dbReference>
<comment type="subcellular location">
    <subcellularLocation>
        <location evidence="1 11 12">Nucleus</location>
    </subcellularLocation>
</comment>
<dbReference type="InterPro" id="IPR009057">
    <property type="entry name" value="Homeodomain-like_sf"/>
</dbReference>
<dbReference type="GeneTree" id="ENSGT00940000157831"/>
<dbReference type="PRINTS" id="PR00029">
    <property type="entry name" value="OCTAMER"/>
</dbReference>
<dbReference type="InterPro" id="IPR000972">
    <property type="entry name" value="TF_octamer"/>
</dbReference>
<dbReference type="Gene3D" id="1.10.10.60">
    <property type="entry name" value="Homeodomain-like"/>
    <property type="match status" value="1"/>
</dbReference>
<evidence type="ECO:0000313" key="17">
    <source>
        <dbReference type="Ensembl" id="ENSOKIP00005030978.1"/>
    </source>
</evidence>
<dbReference type="CDD" id="cd00086">
    <property type="entry name" value="homeodomain"/>
    <property type="match status" value="1"/>
</dbReference>
<comment type="similarity">
    <text evidence="3">Belongs to the POU transcription factor family. Class-3 subfamily.</text>
</comment>
<evidence type="ECO:0000256" key="14">
    <source>
        <dbReference type="SAM" id="MobiDB-lite"/>
    </source>
</evidence>
<dbReference type="InterPro" id="IPR000327">
    <property type="entry name" value="POU_dom"/>
</dbReference>
<feature type="region of interest" description="Disordered" evidence="14">
    <location>
        <begin position="1"/>
        <end position="39"/>
    </location>
</feature>
<keyword evidence="9 13" id="KW-0804">Transcription</keyword>
<evidence type="ECO:0000313" key="18">
    <source>
        <dbReference type="Proteomes" id="UP000694557"/>
    </source>
</evidence>
<evidence type="ECO:0000256" key="7">
    <source>
        <dbReference type="ARBA" id="ARBA00023155"/>
    </source>
</evidence>
<feature type="region of interest" description="Disordered" evidence="14">
    <location>
        <begin position="279"/>
        <end position="303"/>
    </location>
</feature>
<dbReference type="FunFam" id="1.10.260.40:FF:000001">
    <property type="entry name" value="POU domain protein"/>
    <property type="match status" value="1"/>
</dbReference>
<evidence type="ECO:0000256" key="4">
    <source>
        <dbReference type="ARBA" id="ARBA00022473"/>
    </source>
</evidence>
<gene>
    <name evidence="17" type="primary">POU2F1</name>
    <name evidence="17" type="synonym">pou2f1b</name>
</gene>
<dbReference type="Pfam" id="PF19536">
    <property type="entry name" value="POU2F1_C"/>
    <property type="match status" value="1"/>
</dbReference>
<dbReference type="PRINTS" id="PR00028">
    <property type="entry name" value="POUDOMAIN"/>
</dbReference>
<evidence type="ECO:0000256" key="11">
    <source>
        <dbReference type="PROSITE-ProRule" id="PRU00108"/>
    </source>
</evidence>
<dbReference type="InterPro" id="IPR010982">
    <property type="entry name" value="Lambda_DNA-bd_dom_sf"/>
</dbReference>